<evidence type="ECO:0000313" key="2">
    <source>
        <dbReference type="EMBL" id="KAK9392033.1"/>
    </source>
</evidence>
<sequence>MRKRQNCTSSFSPAPSPRRRGKKYFTTFTVHRRLIKSARSFAINRLLQSDCNLDGQIQTKVEILEGDKVKCQIFENPSFGEDEKEETEKQIFGHFITHLAVRKMENFEYSIQLNDRDWAEFYFVSEECRLISPALATAEDQLLSDLEEGEAEEKRDPAHPKNSCFSPGIPSGHLLAEDVLSGSEDETTDVGSVGRFLCRSQQVFPPPQSSPSPYSSLTLNPGPATSSVPLSVAEEQGVGIVGWPMDPETKTEAHITQERDLQEPLPRPETREKFLVLPLGPSPVQETLESQPRAVDLKLHYAEDYTSPTASGGCRFPGSASNFSISRKADFPKLRDAALEASGLRVSSVLSPTSGEAETPEKEVKCLQVVSRTPFQETRSPSQEPSVQVTPRLVHSRASASGKKEEDVLKTERGADHSPNTSQERDQAKDNGVEGCPEVLEEDASPQPSLEVDQRGSDPSSGKMERQTKGEPCLHLGVAIPPEGDALTGTQGSPRLAPYHPKSNDCSEEALTTMTWPEAYDYFFSDDLHEVEGPSSPERRSRETISHGHQSELPAMSGPELYEYFFQDVDETLTGEETWSQVGPSEASLSSAHRLAPSLVLEEPAPDTSTDSMGFPEVYEHFFAHPPQGKSSRTPNILAVPASELGKALRVLTSLIGRPVRFLTSQPRRRGSQAGVMLVSPKLLDGPSLAPENLGVAVLKPERPLQLVITPRDLCLGFVALASWAVKTSNLQAPDAWKIVLLANFGTLSAIRCFRRQVVMENYHSS</sequence>
<dbReference type="PANTHER" id="PTHR47282">
    <property type="entry name" value="PGC-1 AND ERR-INDUCED REGULATOR IN MUSCLE PROTEIN 1"/>
    <property type="match status" value="1"/>
</dbReference>
<feature type="compositionally biased region" description="Basic and acidic residues" evidence="1">
    <location>
        <begin position="528"/>
        <end position="550"/>
    </location>
</feature>
<reference evidence="2 3" key="1">
    <citation type="journal article" date="2024" name="Proc. Natl. Acad. Sci. U.S.A.">
        <title>The genetic regulatory architecture and epigenomic basis for age-related changes in rattlesnake venom.</title>
        <authorList>
            <person name="Hogan M.P."/>
            <person name="Holding M.L."/>
            <person name="Nystrom G.S."/>
            <person name="Colston T.J."/>
            <person name="Bartlett D.A."/>
            <person name="Mason A.J."/>
            <person name="Ellsworth S.A."/>
            <person name="Rautsaw R.M."/>
            <person name="Lawrence K.C."/>
            <person name="Strickland J.L."/>
            <person name="He B."/>
            <person name="Fraser P."/>
            <person name="Margres M.J."/>
            <person name="Gilbert D.M."/>
            <person name="Gibbs H.L."/>
            <person name="Parkinson C.L."/>
            <person name="Rokyta D.R."/>
        </authorList>
    </citation>
    <scope>NUCLEOTIDE SEQUENCE [LARGE SCALE GENOMIC DNA]</scope>
    <source>
        <strain evidence="2">DRR0105</strain>
    </source>
</reference>
<dbReference type="AlphaFoldDB" id="A0AAW1AQP6"/>
<feature type="region of interest" description="Disordered" evidence="1">
    <location>
        <begin position="147"/>
        <end position="167"/>
    </location>
</feature>
<feature type="compositionally biased region" description="Basic and acidic residues" evidence="1">
    <location>
        <begin position="402"/>
        <end position="416"/>
    </location>
</feature>
<dbReference type="Proteomes" id="UP001474421">
    <property type="component" value="Unassembled WGS sequence"/>
</dbReference>
<dbReference type="GO" id="GO:0005634">
    <property type="term" value="C:nucleus"/>
    <property type="evidence" value="ECO:0007669"/>
    <property type="project" value="TreeGrafter"/>
</dbReference>
<dbReference type="GO" id="GO:0014850">
    <property type="term" value="P:response to muscle activity"/>
    <property type="evidence" value="ECO:0007669"/>
    <property type="project" value="TreeGrafter"/>
</dbReference>
<feature type="region of interest" description="Disordered" evidence="1">
    <location>
        <begin position="481"/>
        <end position="502"/>
    </location>
</feature>
<name>A0AAW1AQP6_CROAD</name>
<dbReference type="GO" id="GO:0005737">
    <property type="term" value="C:cytoplasm"/>
    <property type="evidence" value="ECO:0007669"/>
    <property type="project" value="TreeGrafter"/>
</dbReference>
<dbReference type="GO" id="GO:0006355">
    <property type="term" value="P:regulation of DNA-templated transcription"/>
    <property type="evidence" value="ECO:0007669"/>
    <property type="project" value="InterPro"/>
</dbReference>
<evidence type="ECO:0000256" key="1">
    <source>
        <dbReference type="SAM" id="MobiDB-lite"/>
    </source>
</evidence>
<organism evidence="2 3">
    <name type="scientific">Crotalus adamanteus</name>
    <name type="common">Eastern diamondback rattlesnake</name>
    <dbReference type="NCBI Taxonomy" id="8729"/>
    <lineage>
        <taxon>Eukaryota</taxon>
        <taxon>Metazoa</taxon>
        <taxon>Chordata</taxon>
        <taxon>Craniata</taxon>
        <taxon>Vertebrata</taxon>
        <taxon>Euteleostomi</taxon>
        <taxon>Lepidosauria</taxon>
        <taxon>Squamata</taxon>
        <taxon>Bifurcata</taxon>
        <taxon>Unidentata</taxon>
        <taxon>Episquamata</taxon>
        <taxon>Toxicofera</taxon>
        <taxon>Serpentes</taxon>
        <taxon>Colubroidea</taxon>
        <taxon>Viperidae</taxon>
        <taxon>Crotalinae</taxon>
        <taxon>Crotalus</taxon>
    </lineage>
</organism>
<feature type="region of interest" description="Disordered" evidence="1">
    <location>
        <begin position="528"/>
        <end position="554"/>
    </location>
</feature>
<comment type="caution">
    <text evidence="2">The sequence shown here is derived from an EMBL/GenBank/DDBJ whole genome shotgun (WGS) entry which is preliminary data.</text>
</comment>
<dbReference type="PANTHER" id="PTHR47282:SF1">
    <property type="entry name" value="PGC-1 AND ERR-INDUCED REGULATOR IN MUSCLE PROTEIN 1"/>
    <property type="match status" value="1"/>
</dbReference>
<feature type="compositionally biased region" description="Polar residues" evidence="1">
    <location>
        <begin position="373"/>
        <end position="389"/>
    </location>
</feature>
<proteinExistence type="predicted"/>
<feature type="region of interest" description="Disordered" evidence="1">
    <location>
        <begin position="202"/>
        <end position="221"/>
    </location>
</feature>
<evidence type="ECO:0000313" key="3">
    <source>
        <dbReference type="Proteomes" id="UP001474421"/>
    </source>
</evidence>
<accession>A0AAW1AQP6</accession>
<feature type="region of interest" description="Disordered" evidence="1">
    <location>
        <begin position="373"/>
        <end position="469"/>
    </location>
</feature>
<dbReference type="EMBL" id="JAOTOJ010000017">
    <property type="protein sequence ID" value="KAK9392033.1"/>
    <property type="molecule type" value="Genomic_DNA"/>
</dbReference>
<keyword evidence="3" id="KW-1185">Reference proteome</keyword>
<protein>
    <submittedName>
        <fullName evidence="2">PGC-1 and ERR-induced regulator in muscle protein 1</fullName>
    </submittedName>
</protein>
<dbReference type="InterPro" id="IPR043442">
    <property type="entry name" value="Perm1"/>
</dbReference>
<feature type="compositionally biased region" description="Basic and acidic residues" evidence="1">
    <location>
        <begin position="423"/>
        <end position="432"/>
    </location>
</feature>
<gene>
    <name evidence="2" type="ORF">NXF25_017620</name>
</gene>